<feature type="transmembrane region" description="Helical" evidence="8">
    <location>
        <begin position="90"/>
        <end position="114"/>
    </location>
</feature>
<organism evidence="10 11">
    <name type="scientific">Romboutsia maritimum</name>
    <dbReference type="NCBI Taxonomy" id="2020948"/>
    <lineage>
        <taxon>Bacteria</taxon>
        <taxon>Bacillati</taxon>
        <taxon>Bacillota</taxon>
        <taxon>Clostridia</taxon>
        <taxon>Peptostreptococcales</taxon>
        <taxon>Peptostreptococcaceae</taxon>
        <taxon>Romboutsia</taxon>
    </lineage>
</organism>
<evidence type="ECO:0000256" key="5">
    <source>
        <dbReference type="ARBA" id="ARBA00022989"/>
    </source>
</evidence>
<dbReference type="CDD" id="cd06261">
    <property type="entry name" value="TM_PBP2"/>
    <property type="match status" value="1"/>
</dbReference>
<comment type="subcellular location">
    <subcellularLocation>
        <location evidence="1 8">Cell membrane</location>
        <topology evidence="1 8">Multi-pass membrane protein</topology>
    </subcellularLocation>
</comment>
<keyword evidence="2 8" id="KW-0813">Transport</keyword>
<dbReference type="Pfam" id="PF00528">
    <property type="entry name" value="BPD_transp_1"/>
    <property type="match status" value="1"/>
</dbReference>
<dbReference type="PROSITE" id="PS50928">
    <property type="entry name" value="ABC_TM1"/>
    <property type="match status" value="1"/>
</dbReference>
<keyword evidence="5 8" id="KW-1133">Transmembrane helix</keyword>
<dbReference type="InterPro" id="IPR053385">
    <property type="entry name" value="ABC_transport_permease"/>
</dbReference>
<dbReference type="InterPro" id="IPR000515">
    <property type="entry name" value="MetI-like"/>
</dbReference>
<dbReference type="OrthoDB" id="9783218at2"/>
<keyword evidence="4 8" id="KW-0812">Transmembrane</keyword>
<dbReference type="GO" id="GO:0055085">
    <property type="term" value="P:transmembrane transport"/>
    <property type="evidence" value="ECO:0007669"/>
    <property type="project" value="InterPro"/>
</dbReference>
<keyword evidence="6 8" id="KW-0472">Membrane</keyword>
<proteinExistence type="inferred from homology"/>
<dbReference type="Gene3D" id="1.10.3720.10">
    <property type="entry name" value="MetI-like"/>
    <property type="match status" value="1"/>
</dbReference>
<dbReference type="EMBL" id="NOJZ02000002">
    <property type="protein sequence ID" value="RDY24617.1"/>
    <property type="molecule type" value="Genomic_DNA"/>
</dbReference>
<gene>
    <name evidence="10" type="ORF">CHF27_002920</name>
</gene>
<evidence type="ECO:0000259" key="9">
    <source>
        <dbReference type="PROSITE" id="PS50928"/>
    </source>
</evidence>
<evidence type="ECO:0000256" key="6">
    <source>
        <dbReference type="ARBA" id="ARBA00023136"/>
    </source>
</evidence>
<evidence type="ECO:0000313" key="10">
    <source>
        <dbReference type="EMBL" id="RDY24617.1"/>
    </source>
</evidence>
<dbReference type="GO" id="GO:0005886">
    <property type="term" value="C:plasma membrane"/>
    <property type="evidence" value="ECO:0007669"/>
    <property type="project" value="UniProtKB-SubCell"/>
</dbReference>
<keyword evidence="3" id="KW-1003">Cell membrane</keyword>
<comment type="similarity">
    <text evidence="7">Belongs to the binding-protein-dependent transport system permease family. OppBC subfamily.</text>
</comment>
<name>A0A371IVW0_9FIRM</name>
<dbReference type="InterPro" id="IPR035906">
    <property type="entry name" value="MetI-like_sf"/>
</dbReference>
<feature type="domain" description="ABC transmembrane type-1" evidence="9">
    <location>
        <begin position="55"/>
        <end position="244"/>
    </location>
</feature>
<evidence type="ECO:0000256" key="2">
    <source>
        <dbReference type="ARBA" id="ARBA00022448"/>
    </source>
</evidence>
<evidence type="ECO:0000313" key="11">
    <source>
        <dbReference type="Proteomes" id="UP000243494"/>
    </source>
</evidence>
<dbReference type="AlphaFoldDB" id="A0A371IVW0"/>
<evidence type="ECO:0000256" key="3">
    <source>
        <dbReference type="ARBA" id="ARBA00022475"/>
    </source>
</evidence>
<feature type="transmembrane region" description="Helical" evidence="8">
    <location>
        <begin position="176"/>
        <end position="197"/>
    </location>
</feature>
<protein>
    <submittedName>
        <fullName evidence="10">ABC transporter permease subunit</fullName>
    </submittedName>
</protein>
<dbReference type="NCBIfam" id="NF045474">
    <property type="entry name" value="Opp2C"/>
    <property type="match status" value="1"/>
</dbReference>
<evidence type="ECO:0000256" key="4">
    <source>
        <dbReference type="ARBA" id="ARBA00022692"/>
    </source>
</evidence>
<feature type="transmembrane region" description="Helical" evidence="8">
    <location>
        <begin position="59"/>
        <end position="83"/>
    </location>
</feature>
<dbReference type="PANTHER" id="PTHR43386:SF1">
    <property type="entry name" value="D,D-DIPEPTIDE TRANSPORT SYSTEM PERMEASE PROTEIN DDPC-RELATED"/>
    <property type="match status" value="1"/>
</dbReference>
<evidence type="ECO:0000256" key="8">
    <source>
        <dbReference type="RuleBase" id="RU363032"/>
    </source>
</evidence>
<evidence type="ECO:0000256" key="1">
    <source>
        <dbReference type="ARBA" id="ARBA00004651"/>
    </source>
</evidence>
<dbReference type="InterPro" id="IPR050366">
    <property type="entry name" value="BP-dependent_transpt_permease"/>
</dbReference>
<keyword evidence="11" id="KW-1185">Reference proteome</keyword>
<dbReference type="PANTHER" id="PTHR43386">
    <property type="entry name" value="OLIGOPEPTIDE TRANSPORT SYSTEM PERMEASE PROTEIN APPC"/>
    <property type="match status" value="1"/>
</dbReference>
<evidence type="ECO:0000256" key="7">
    <source>
        <dbReference type="ARBA" id="ARBA00024202"/>
    </source>
</evidence>
<dbReference type="SUPFAM" id="SSF161098">
    <property type="entry name" value="MetI-like"/>
    <property type="match status" value="1"/>
</dbReference>
<accession>A0A371IVW0</accession>
<feature type="transmembrane region" description="Helical" evidence="8">
    <location>
        <begin position="225"/>
        <end position="243"/>
    </location>
</feature>
<reference evidence="10 11" key="1">
    <citation type="journal article" date="2017" name="Genome Announc.">
        <title>Draft Genome Sequence of Romboutsia maritimum sp. nov. Strain CCRI-22766(T), Isolated from Coastal Estuarine Mud.</title>
        <authorList>
            <person name="Maheux A.F."/>
            <person name="Boudreau D.K."/>
            <person name="Berube E."/>
            <person name="Boissinot M."/>
            <person name="Raymond F."/>
            <person name="Brodeur S."/>
            <person name="Corbeil J."/>
            <person name="Brightwell G."/>
            <person name="Broda D."/>
            <person name="Omar R.F."/>
            <person name="Bergeron M.G."/>
        </authorList>
    </citation>
    <scope>NUCLEOTIDE SEQUENCE [LARGE SCALE GENOMIC DNA]</scope>
    <source>
        <strain evidence="10 11">CCRI-22766</strain>
    </source>
</reference>
<comment type="caution">
    <text evidence="10">The sequence shown here is derived from an EMBL/GenBank/DDBJ whole genome shotgun (WGS) entry which is preliminary data.</text>
</comment>
<sequence>MVVVICAIAIFAPIIAPNNPLDVNISQKFQGPSSRYWLGTDNLGRCIASRLIWGTRASILYTSFILIIMMFIGISIGLISGYFGGKIDHIFMSITNVFMGFPSAVLALAITGILGPSIKNLIIAMSSVWWTSYARIIRAMVMETKQKDFVQAAYATGCNHFQVIVKHILKNISSSIIVLATLEVGNIILAIASYSFIGLGAQPPSPEWGVMLNDGKAYIQTQPHLIFYPGICIAATVIAFNLLGEGLNGKFIGGGKYE</sequence>
<dbReference type="Proteomes" id="UP000243494">
    <property type="component" value="Unassembled WGS sequence"/>
</dbReference>